<evidence type="ECO:0000259" key="2">
    <source>
        <dbReference type="Pfam" id="PF06439"/>
    </source>
</evidence>
<dbReference type="KEGG" id="rhoz:GXP67_22905"/>
<dbReference type="AlphaFoldDB" id="A0A6C0GNW1"/>
<reference evidence="3 4" key="1">
    <citation type="submission" date="2020-01" db="EMBL/GenBank/DDBJ databases">
        <authorList>
            <person name="Kim M.K."/>
        </authorList>
    </citation>
    <scope>NUCLEOTIDE SEQUENCE [LARGE SCALE GENOMIC DNA]</scope>
    <source>
        <strain evidence="3 4">172606-1</strain>
    </source>
</reference>
<dbReference type="RefSeq" id="WP_162445271.1">
    <property type="nucleotide sequence ID" value="NZ_CP048222.1"/>
</dbReference>
<dbReference type="PROSITE" id="PS51257">
    <property type="entry name" value="PROKAR_LIPOPROTEIN"/>
    <property type="match status" value="1"/>
</dbReference>
<dbReference type="Gene3D" id="2.60.120.560">
    <property type="entry name" value="Exo-inulinase, domain 1"/>
    <property type="match status" value="1"/>
</dbReference>
<feature type="chain" id="PRO_5025622485" evidence="1">
    <location>
        <begin position="21"/>
        <end position="229"/>
    </location>
</feature>
<protein>
    <submittedName>
        <fullName evidence="3">DUF1080 domain-containing protein</fullName>
    </submittedName>
</protein>
<sequence length="229" mass="25586">MKKYFLLAFILTSITFSCFAQVPPKKHPNTSQKGWVDLFTTDLSNAAYPKGIWTVENGVLTASEDQAIWSAKPYDNFILDLEFKTAPGTNSGVIVYASDTSNWIPNSIEIQIADDYAEQWAKSPASWQCGAAFGHQGATKNKVVKKPGEWNRYTITCQDKMIYILLNGEQVNQIDMSKWTSAKTNPDGSEIPAWLNKPLAELPTHGHIGFQGKHAGAPIYFRNIKIREL</sequence>
<feature type="domain" description="3-keto-alpha-glucoside-1,2-lyase/3-keto-2-hydroxy-glucal hydratase" evidence="2">
    <location>
        <begin position="35"/>
        <end position="227"/>
    </location>
</feature>
<dbReference type="GO" id="GO:0016787">
    <property type="term" value="F:hydrolase activity"/>
    <property type="evidence" value="ECO:0007669"/>
    <property type="project" value="InterPro"/>
</dbReference>
<dbReference type="InterPro" id="IPR010496">
    <property type="entry name" value="AL/BT2_dom"/>
</dbReference>
<dbReference type="Proteomes" id="UP000480178">
    <property type="component" value="Chromosome"/>
</dbReference>
<keyword evidence="1" id="KW-0732">Signal</keyword>
<evidence type="ECO:0000256" key="1">
    <source>
        <dbReference type="SAM" id="SignalP"/>
    </source>
</evidence>
<dbReference type="EMBL" id="CP048222">
    <property type="protein sequence ID" value="QHT69282.1"/>
    <property type="molecule type" value="Genomic_DNA"/>
</dbReference>
<evidence type="ECO:0000313" key="4">
    <source>
        <dbReference type="Proteomes" id="UP000480178"/>
    </source>
</evidence>
<dbReference type="Pfam" id="PF06439">
    <property type="entry name" value="3keto-disac_hyd"/>
    <property type="match status" value="1"/>
</dbReference>
<keyword evidence="4" id="KW-1185">Reference proteome</keyword>
<evidence type="ECO:0000313" key="3">
    <source>
        <dbReference type="EMBL" id="QHT69282.1"/>
    </source>
</evidence>
<gene>
    <name evidence="3" type="ORF">GXP67_22905</name>
</gene>
<name>A0A6C0GNW1_9BACT</name>
<feature type="signal peptide" evidence="1">
    <location>
        <begin position="1"/>
        <end position="20"/>
    </location>
</feature>
<organism evidence="3 4">
    <name type="scientific">Rhodocytophaga rosea</name>
    <dbReference type="NCBI Taxonomy" id="2704465"/>
    <lineage>
        <taxon>Bacteria</taxon>
        <taxon>Pseudomonadati</taxon>
        <taxon>Bacteroidota</taxon>
        <taxon>Cytophagia</taxon>
        <taxon>Cytophagales</taxon>
        <taxon>Rhodocytophagaceae</taxon>
        <taxon>Rhodocytophaga</taxon>
    </lineage>
</organism>
<proteinExistence type="predicted"/>
<accession>A0A6C0GNW1</accession>